<evidence type="ECO:0000313" key="2">
    <source>
        <dbReference type="EMBL" id="KAL2865041.1"/>
    </source>
</evidence>
<name>A0ABR4LKI8_9EURO</name>
<sequence length="359" mass="38865">MPRLGVYCALSALPAVVVDARTYSSHHDPNDEDLPGHSDQYQVTAPSGLGCQVADWEAIPWRNPDRSGTDDGSLWTGETTVHISRYTAEQNEGPKTVCNGTFYLPTVLWIGPYLQGENGTGNNFALGMVAFETNSTDKSDVWHAYRPCTQDYLDEEPPADVWFPYDSALEFKAGVHYSDSSPGDNTTIGLRLTPTSPGAVSFNGTFNDVKESEEYYGMGESGLYFFSFSSKTDLNCTRVAEGTDNWPPPNGAVAQIQPGSPVNGTLSNNTVSLHISSTDTYRLVQGIESPEPVVTNVGDGRTDIQVSFSGRFDSRNSSQSLVINTTGDTVITFSLGYRQFPSTSLLSAVLGLAVLCVFL</sequence>
<dbReference type="GeneID" id="98140423"/>
<keyword evidence="1" id="KW-0732">Signal</keyword>
<evidence type="ECO:0000256" key="1">
    <source>
        <dbReference type="SAM" id="SignalP"/>
    </source>
</evidence>
<dbReference type="Proteomes" id="UP001610432">
    <property type="component" value="Unassembled WGS sequence"/>
</dbReference>
<organism evidence="2 3">
    <name type="scientific">Aspergillus lucknowensis</name>
    <dbReference type="NCBI Taxonomy" id="176173"/>
    <lineage>
        <taxon>Eukaryota</taxon>
        <taxon>Fungi</taxon>
        <taxon>Dikarya</taxon>
        <taxon>Ascomycota</taxon>
        <taxon>Pezizomycotina</taxon>
        <taxon>Eurotiomycetes</taxon>
        <taxon>Eurotiomycetidae</taxon>
        <taxon>Eurotiales</taxon>
        <taxon>Aspergillaceae</taxon>
        <taxon>Aspergillus</taxon>
        <taxon>Aspergillus subgen. Nidulantes</taxon>
    </lineage>
</organism>
<dbReference type="EMBL" id="JBFXLQ010000035">
    <property type="protein sequence ID" value="KAL2865041.1"/>
    <property type="molecule type" value="Genomic_DNA"/>
</dbReference>
<feature type="chain" id="PRO_5045084612" evidence="1">
    <location>
        <begin position="21"/>
        <end position="359"/>
    </location>
</feature>
<accession>A0ABR4LKI8</accession>
<proteinExistence type="predicted"/>
<comment type="caution">
    <text evidence="2">The sequence shown here is derived from an EMBL/GenBank/DDBJ whole genome shotgun (WGS) entry which is preliminary data.</text>
</comment>
<evidence type="ECO:0000313" key="3">
    <source>
        <dbReference type="Proteomes" id="UP001610432"/>
    </source>
</evidence>
<dbReference type="RefSeq" id="XP_070884020.1">
    <property type="nucleotide sequence ID" value="XM_071025351.1"/>
</dbReference>
<keyword evidence="3" id="KW-1185">Reference proteome</keyword>
<protein>
    <submittedName>
        <fullName evidence="2">Uncharacterized protein</fullName>
    </submittedName>
</protein>
<gene>
    <name evidence="2" type="ORF">BJX67DRAFT_192393</name>
</gene>
<feature type="signal peptide" evidence="1">
    <location>
        <begin position="1"/>
        <end position="20"/>
    </location>
</feature>
<reference evidence="2 3" key="1">
    <citation type="submission" date="2024-07" db="EMBL/GenBank/DDBJ databases">
        <title>Section-level genome sequencing and comparative genomics of Aspergillus sections Usti and Cavernicolus.</title>
        <authorList>
            <consortium name="Lawrence Berkeley National Laboratory"/>
            <person name="Nybo J.L."/>
            <person name="Vesth T.C."/>
            <person name="Theobald S."/>
            <person name="Frisvad J.C."/>
            <person name="Larsen T.O."/>
            <person name="Kjaerboelling I."/>
            <person name="Rothschild-Mancinelli K."/>
            <person name="Lyhne E.K."/>
            <person name="Kogle M.E."/>
            <person name="Barry K."/>
            <person name="Clum A."/>
            <person name="Na H."/>
            <person name="Ledsgaard L."/>
            <person name="Lin J."/>
            <person name="Lipzen A."/>
            <person name="Kuo A."/>
            <person name="Riley R."/>
            <person name="Mondo S."/>
            <person name="Labutti K."/>
            <person name="Haridas S."/>
            <person name="Pangalinan J."/>
            <person name="Salamov A.A."/>
            <person name="Simmons B.A."/>
            <person name="Magnuson J.K."/>
            <person name="Chen J."/>
            <person name="Drula E."/>
            <person name="Henrissat B."/>
            <person name="Wiebenga A."/>
            <person name="Lubbers R.J."/>
            <person name="Gomes A.C."/>
            <person name="Macurrencykelacurrency M.R."/>
            <person name="Stajich J."/>
            <person name="Grigoriev I.V."/>
            <person name="Mortensen U.H."/>
            <person name="De Vries R.P."/>
            <person name="Baker S.E."/>
            <person name="Andersen M.R."/>
        </authorList>
    </citation>
    <scope>NUCLEOTIDE SEQUENCE [LARGE SCALE GENOMIC DNA]</scope>
    <source>
        <strain evidence="2 3">CBS 449.75</strain>
    </source>
</reference>